<dbReference type="SUPFAM" id="SSF81271">
    <property type="entry name" value="TGS-like"/>
    <property type="match status" value="1"/>
</dbReference>
<keyword evidence="11" id="KW-1185">Reference proteome</keyword>
<protein>
    <recommendedName>
        <fullName evidence="2">GTP pyrophosphokinase rsh</fullName>
        <ecNumber evidence="1">2.7.6.5</ecNumber>
    </recommendedName>
    <alternativeName>
        <fullName evidence="4">(p)ppGpp synthase</fullName>
    </alternativeName>
    <alternativeName>
        <fullName evidence="3">ATP:GTP 3'-pyrophosphotransferase</fullName>
    </alternativeName>
</protein>
<sequence>MDDGAIWLEDAERLVARVRAYNPRADFQKIRAAYTYGAEMHEGQYRHSGEPYITHPVAVAMILAEQQLDDATIITALLHDTIEDTRSTYGEVAKRFGPEIGDLVDGVTKLTKLQLSSTETKQAENFRKLFMAMSRDVRVIFVKLADRLHNMRTIKAMRPDKQAQKARETMDIYAPLAGRMGMQWMREELEDLAFGVLNPEGRRSIITRFATLRRETGDVVEKITGDIRLELDKAGIKGEVQGRAKRPFSIWRKMEEKNVGFSRLSDIYGFRVIVATEAECYSVLGAIHSRWRAVPGRFKDYISQPKSNGYRSIHTTVSGRDAKRVEVQIRTRAMHEVAETGVAAHWSYRDGERVENPFAVDPAGWVGALIQQFDAADDHDEFLEAVKLEMYQDQVFCFTPKGEVVKLPKGATPLDFAYAIHTRIGERAVGAKVDAVRVPLWHRLRNGQSVEILTAEGGTPQAGWLDLVVTGRAKSAIRRSLRFADRKRFIKIGTELARVAFDQIDRRMTDKALTAAARTLRLPSSEELLARLGSAELESRQVIEALYPGIAPRAGDEIEPTAAIVGPQPDLTFRRAPCCQPVPGERIVGISYRGQGVLVHAIDCEALAGFEDQPERWIDLAWHAGNHPAVHDVTFDLTIVNDPGVLGRICTIIGVQKANISDLRFLDRRQDFFRVRVDVELRSVEHLHALRMALESEHDVALVERVRDPALSP</sequence>
<feature type="domain" description="TGS" evidence="9">
    <location>
        <begin position="389"/>
        <end position="454"/>
    </location>
</feature>
<evidence type="ECO:0000256" key="5">
    <source>
        <dbReference type="ARBA" id="ARBA00048244"/>
    </source>
</evidence>
<keyword evidence="10" id="KW-0808">Transferase</keyword>
<gene>
    <name evidence="10" type="primary">rsh</name>
    <name evidence="10" type="ORF">PAM7066_02167</name>
</gene>
<evidence type="ECO:0000313" key="10">
    <source>
        <dbReference type="EMBL" id="SLN48121.1"/>
    </source>
</evidence>
<dbReference type="CDD" id="cd01668">
    <property type="entry name" value="TGS_RSH"/>
    <property type="match status" value="1"/>
</dbReference>
<dbReference type="InterPro" id="IPR043519">
    <property type="entry name" value="NT_sf"/>
</dbReference>
<dbReference type="EC" id="2.7.6.5" evidence="1"/>
<dbReference type="Pfam" id="PF13291">
    <property type="entry name" value="ACT_4"/>
    <property type="match status" value="1"/>
</dbReference>
<dbReference type="InterPro" id="IPR004095">
    <property type="entry name" value="TGS"/>
</dbReference>
<dbReference type="FunFam" id="1.10.3210.10:FF:000001">
    <property type="entry name" value="GTP pyrophosphokinase RelA"/>
    <property type="match status" value="1"/>
</dbReference>
<dbReference type="EMBL" id="FWFV01000005">
    <property type="protein sequence ID" value="SLN48121.1"/>
    <property type="molecule type" value="Genomic_DNA"/>
</dbReference>
<dbReference type="CDD" id="cd05399">
    <property type="entry name" value="NT_Rel-Spo_like"/>
    <property type="match status" value="1"/>
</dbReference>
<dbReference type="GO" id="GO:0015969">
    <property type="term" value="P:guanosine tetraphosphate metabolic process"/>
    <property type="evidence" value="ECO:0007669"/>
    <property type="project" value="InterPro"/>
</dbReference>
<name>A0A1Y5SVT2_9RHOB</name>
<evidence type="ECO:0000256" key="1">
    <source>
        <dbReference type="ARBA" id="ARBA00013251"/>
    </source>
</evidence>
<evidence type="ECO:0000256" key="2">
    <source>
        <dbReference type="ARBA" id="ARBA00014315"/>
    </source>
</evidence>
<comment type="function">
    <text evidence="6">In eubacteria ppGpp (guanosine 3'-diphosphate 5'-diphosphate) is a mediator of the stringent response that coordinates a variety of cellular activities in response to changes in nutritional abundance.</text>
</comment>
<evidence type="ECO:0000256" key="4">
    <source>
        <dbReference type="ARBA" id="ARBA00032407"/>
    </source>
</evidence>
<dbReference type="AlphaFoldDB" id="A0A1Y5SVT2"/>
<dbReference type="Proteomes" id="UP000193870">
    <property type="component" value="Unassembled WGS sequence"/>
</dbReference>
<dbReference type="InterPro" id="IPR004811">
    <property type="entry name" value="RelA/Spo_fam"/>
</dbReference>
<dbReference type="InterPro" id="IPR007685">
    <property type="entry name" value="RelA_SpoT"/>
</dbReference>
<dbReference type="Pfam" id="PF04607">
    <property type="entry name" value="RelA_SpoT"/>
    <property type="match status" value="1"/>
</dbReference>
<dbReference type="InterPro" id="IPR003607">
    <property type="entry name" value="HD/PDEase_dom"/>
</dbReference>
<dbReference type="PANTHER" id="PTHR21262">
    <property type="entry name" value="GUANOSINE-3',5'-BIS DIPHOSPHATE 3'-PYROPHOSPHOHYDROLASE"/>
    <property type="match status" value="1"/>
</dbReference>
<dbReference type="InterPro" id="IPR006674">
    <property type="entry name" value="HD_domain"/>
</dbReference>
<dbReference type="InterPro" id="IPR012675">
    <property type="entry name" value="Beta-grasp_dom_sf"/>
</dbReference>
<dbReference type="NCBIfam" id="TIGR00691">
    <property type="entry name" value="spoT_relA"/>
    <property type="match status" value="1"/>
</dbReference>
<proteinExistence type="inferred from homology"/>
<dbReference type="InterPro" id="IPR002912">
    <property type="entry name" value="ACT_dom"/>
</dbReference>
<evidence type="ECO:0000313" key="11">
    <source>
        <dbReference type="Proteomes" id="UP000193870"/>
    </source>
</evidence>
<dbReference type="PROSITE" id="PS51880">
    <property type="entry name" value="TGS"/>
    <property type="match status" value="1"/>
</dbReference>
<dbReference type="Pfam" id="PF19296">
    <property type="entry name" value="RelA_AH_RIS"/>
    <property type="match status" value="2"/>
</dbReference>
<reference evidence="10 11" key="1">
    <citation type="submission" date="2017-03" db="EMBL/GenBank/DDBJ databases">
        <authorList>
            <person name="Afonso C.L."/>
            <person name="Miller P.J."/>
            <person name="Scott M.A."/>
            <person name="Spackman E."/>
            <person name="Goraichik I."/>
            <person name="Dimitrov K.M."/>
            <person name="Suarez D.L."/>
            <person name="Swayne D.E."/>
        </authorList>
    </citation>
    <scope>NUCLEOTIDE SEQUENCE [LARGE SCALE GENOMIC DNA]</scope>
    <source>
        <strain evidence="10 11">CECT 7066</strain>
    </source>
</reference>
<dbReference type="SMART" id="SM00954">
    <property type="entry name" value="RelA_SpoT"/>
    <property type="match status" value="1"/>
</dbReference>
<dbReference type="Gene3D" id="3.30.460.10">
    <property type="entry name" value="Beta Polymerase, domain 2"/>
    <property type="match status" value="1"/>
</dbReference>
<dbReference type="Gene3D" id="3.30.70.260">
    <property type="match status" value="1"/>
</dbReference>
<dbReference type="GO" id="GO:0008893">
    <property type="term" value="F:guanosine-3',5'-bis(diphosphate) 3'-diphosphatase activity"/>
    <property type="evidence" value="ECO:0007669"/>
    <property type="project" value="TreeGrafter"/>
</dbReference>
<dbReference type="PANTHER" id="PTHR21262:SF36">
    <property type="entry name" value="BIFUNCTIONAL (P)PPGPP SYNTHASE_HYDROLASE SPOT"/>
    <property type="match status" value="1"/>
</dbReference>
<dbReference type="InterPro" id="IPR045865">
    <property type="entry name" value="ACT-like_dom_sf"/>
</dbReference>
<dbReference type="Pfam" id="PF02824">
    <property type="entry name" value="TGS"/>
    <property type="match status" value="1"/>
</dbReference>
<evidence type="ECO:0000259" key="8">
    <source>
        <dbReference type="PROSITE" id="PS51831"/>
    </source>
</evidence>
<dbReference type="FunFam" id="3.30.460.10:FF:000001">
    <property type="entry name" value="GTP pyrophosphokinase RelA"/>
    <property type="match status" value="1"/>
</dbReference>
<dbReference type="PROSITE" id="PS51831">
    <property type="entry name" value="HD"/>
    <property type="match status" value="1"/>
</dbReference>
<evidence type="ECO:0000256" key="3">
    <source>
        <dbReference type="ARBA" id="ARBA00029754"/>
    </source>
</evidence>
<dbReference type="GO" id="GO:0042594">
    <property type="term" value="P:response to starvation"/>
    <property type="evidence" value="ECO:0007669"/>
    <property type="project" value="TreeGrafter"/>
</dbReference>
<dbReference type="Pfam" id="PF13328">
    <property type="entry name" value="HD_4"/>
    <property type="match status" value="1"/>
</dbReference>
<dbReference type="InterPro" id="IPR045600">
    <property type="entry name" value="RelA/SpoT_AH_RIS"/>
</dbReference>
<dbReference type="GO" id="GO:0008728">
    <property type="term" value="F:GTP diphosphokinase activity"/>
    <property type="evidence" value="ECO:0007669"/>
    <property type="project" value="UniProtKB-EC"/>
</dbReference>
<evidence type="ECO:0000259" key="7">
    <source>
        <dbReference type="PROSITE" id="PS51671"/>
    </source>
</evidence>
<keyword evidence="10" id="KW-0418">Kinase</keyword>
<dbReference type="OrthoDB" id="9805041at2"/>
<dbReference type="GO" id="GO:0015949">
    <property type="term" value="P:nucleobase-containing small molecule interconversion"/>
    <property type="evidence" value="ECO:0007669"/>
    <property type="project" value="UniProtKB-ARBA"/>
</dbReference>
<dbReference type="SUPFAM" id="SSF109604">
    <property type="entry name" value="HD-domain/PDEase-like"/>
    <property type="match status" value="1"/>
</dbReference>
<dbReference type="SUPFAM" id="SSF55021">
    <property type="entry name" value="ACT-like"/>
    <property type="match status" value="1"/>
</dbReference>
<dbReference type="Gene3D" id="3.10.20.30">
    <property type="match status" value="1"/>
</dbReference>
<feature type="domain" description="ACT" evidence="7">
    <location>
        <begin position="634"/>
        <end position="708"/>
    </location>
</feature>
<dbReference type="InterPro" id="IPR033655">
    <property type="entry name" value="TGS_RelA/SpoT"/>
</dbReference>
<dbReference type="SMART" id="SM00471">
    <property type="entry name" value="HDc"/>
    <property type="match status" value="1"/>
</dbReference>
<comment type="similarity">
    <text evidence="6">Belongs to the relA/spoT family.</text>
</comment>
<evidence type="ECO:0000256" key="6">
    <source>
        <dbReference type="RuleBase" id="RU003847"/>
    </source>
</evidence>
<comment type="catalytic activity">
    <reaction evidence="5">
        <text>GTP + ATP = guanosine 3'-diphosphate 5'-triphosphate + AMP</text>
        <dbReference type="Rhea" id="RHEA:22088"/>
        <dbReference type="ChEBI" id="CHEBI:30616"/>
        <dbReference type="ChEBI" id="CHEBI:37565"/>
        <dbReference type="ChEBI" id="CHEBI:142410"/>
        <dbReference type="ChEBI" id="CHEBI:456215"/>
        <dbReference type="EC" id="2.7.6.5"/>
    </reaction>
</comment>
<feature type="domain" description="HD" evidence="8">
    <location>
        <begin position="52"/>
        <end position="151"/>
    </location>
</feature>
<dbReference type="SUPFAM" id="SSF81301">
    <property type="entry name" value="Nucleotidyltransferase"/>
    <property type="match status" value="1"/>
</dbReference>
<dbReference type="InterPro" id="IPR012676">
    <property type="entry name" value="TGS-like"/>
</dbReference>
<dbReference type="RefSeq" id="WP_085854142.1">
    <property type="nucleotide sequence ID" value="NZ_FOPF01000005.1"/>
</dbReference>
<evidence type="ECO:0000259" key="9">
    <source>
        <dbReference type="PROSITE" id="PS51880"/>
    </source>
</evidence>
<dbReference type="PROSITE" id="PS51671">
    <property type="entry name" value="ACT"/>
    <property type="match status" value="1"/>
</dbReference>
<dbReference type="FunFam" id="3.10.20.30:FF:000002">
    <property type="entry name" value="GTP pyrophosphokinase (RelA/SpoT)"/>
    <property type="match status" value="1"/>
</dbReference>
<dbReference type="GO" id="GO:0005886">
    <property type="term" value="C:plasma membrane"/>
    <property type="evidence" value="ECO:0007669"/>
    <property type="project" value="TreeGrafter"/>
</dbReference>
<dbReference type="GO" id="GO:0016301">
    <property type="term" value="F:kinase activity"/>
    <property type="evidence" value="ECO:0007669"/>
    <property type="project" value="UniProtKB-KW"/>
</dbReference>
<accession>A0A1Y5SVT2</accession>
<dbReference type="Gene3D" id="1.10.3210.10">
    <property type="entry name" value="Hypothetical protein af1432"/>
    <property type="match status" value="1"/>
</dbReference>
<dbReference type="CDD" id="cd00077">
    <property type="entry name" value="HDc"/>
    <property type="match status" value="1"/>
</dbReference>
<organism evidence="10 11">
    <name type="scientific">Palleronia marisminoris</name>
    <dbReference type="NCBI Taxonomy" id="315423"/>
    <lineage>
        <taxon>Bacteria</taxon>
        <taxon>Pseudomonadati</taxon>
        <taxon>Pseudomonadota</taxon>
        <taxon>Alphaproteobacteria</taxon>
        <taxon>Rhodobacterales</taxon>
        <taxon>Roseobacteraceae</taxon>
        <taxon>Palleronia</taxon>
    </lineage>
</organism>
<dbReference type="STRING" id="315423.SAMN04488020_105223"/>